<accession>A0A6J7R6X7</accession>
<dbReference type="InterPro" id="IPR047806">
    <property type="entry name" value="IHF_actinobact"/>
</dbReference>
<reference evidence="5" key="1">
    <citation type="submission" date="2020-05" db="EMBL/GenBank/DDBJ databases">
        <authorList>
            <person name="Chiriac C."/>
            <person name="Salcher M."/>
            <person name="Ghai R."/>
            <person name="Kavagutti S V."/>
        </authorList>
    </citation>
    <scope>NUCLEOTIDE SEQUENCE</scope>
</reference>
<evidence type="ECO:0000313" key="2">
    <source>
        <dbReference type="EMBL" id="CAB4734313.1"/>
    </source>
</evidence>
<gene>
    <name evidence="2" type="ORF">UFOPK2683_01483</name>
    <name evidence="3" type="ORF">UFOPK3605_00527</name>
    <name evidence="4" type="ORF">UFOPK3897_00778</name>
    <name evidence="5" type="ORF">UFOPK4121_00862</name>
</gene>
<dbReference type="EMBL" id="CAEZYK010000117">
    <property type="protein sequence ID" value="CAB4734313.1"/>
    <property type="molecule type" value="Genomic_DNA"/>
</dbReference>
<organism evidence="5">
    <name type="scientific">freshwater metagenome</name>
    <dbReference type="NCBI Taxonomy" id="449393"/>
    <lineage>
        <taxon>unclassified sequences</taxon>
        <taxon>metagenomes</taxon>
        <taxon>ecological metagenomes</taxon>
    </lineage>
</organism>
<feature type="domain" description="Integration host factor-like helix-two turn-helix" evidence="1">
    <location>
        <begin position="38"/>
        <end position="108"/>
    </location>
</feature>
<evidence type="ECO:0000313" key="4">
    <source>
        <dbReference type="EMBL" id="CAB4975389.1"/>
    </source>
</evidence>
<dbReference type="Pfam" id="PF22525">
    <property type="entry name" value="H2TH_5"/>
    <property type="match status" value="1"/>
</dbReference>
<dbReference type="EMBL" id="CAFBPQ010000023">
    <property type="protein sequence ID" value="CAB5024472.1"/>
    <property type="molecule type" value="Genomic_DNA"/>
</dbReference>
<proteinExistence type="predicted"/>
<evidence type="ECO:0000259" key="1">
    <source>
        <dbReference type="Pfam" id="PF22525"/>
    </source>
</evidence>
<sequence length="118" mass="13358">MSATERAGPPDLTDDQRRAALVKAAEARQIRAEIKEQLKRGDLLLNDLLLRSDNEPVVGRLKVLSMLEAMPGTGKVRARHIMRDLDISERRRLKGLGRQQRAGLLAHFTNEKQSRDHD</sequence>
<evidence type="ECO:0000313" key="5">
    <source>
        <dbReference type="EMBL" id="CAB5024472.1"/>
    </source>
</evidence>
<dbReference type="InterPro" id="IPR055201">
    <property type="entry name" value="IHF-like_H2TH"/>
</dbReference>
<evidence type="ECO:0000313" key="3">
    <source>
        <dbReference type="EMBL" id="CAB4901866.1"/>
    </source>
</evidence>
<dbReference type="AlphaFoldDB" id="A0A6J7R6X7"/>
<dbReference type="EMBL" id="CAFBMM010000016">
    <property type="protein sequence ID" value="CAB4901866.1"/>
    <property type="molecule type" value="Genomic_DNA"/>
</dbReference>
<dbReference type="Gene3D" id="1.10.8.50">
    <property type="match status" value="1"/>
</dbReference>
<dbReference type="EMBL" id="CAFBOF010000012">
    <property type="protein sequence ID" value="CAB4975389.1"/>
    <property type="molecule type" value="Genomic_DNA"/>
</dbReference>
<name>A0A6J7R6X7_9ZZZZ</name>
<dbReference type="NCBIfam" id="NF041260">
    <property type="entry name" value="actino_IHF"/>
    <property type="match status" value="1"/>
</dbReference>
<protein>
    <submittedName>
        <fullName evidence="5">Unannotated protein</fullName>
    </submittedName>
</protein>